<proteinExistence type="predicted"/>
<evidence type="ECO:0000313" key="1">
    <source>
        <dbReference type="EMBL" id="KIE06060.1"/>
    </source>
</evidence>
<name>A0A0C1R1A3_9RICK</name>
<gene>
    <name evidence="1" type="ORF">NF27_BU00010</name>
</gene>
<dbReference type="Proteomes" id="UP000031258">
    <property type="component" value="Unassembled WGS sequence"/>
</dbReference>
<feature type="non-terminal residue" evidence="1">
    <location>
        <position position="105"/>
    </location>
</feature>
<sequence length="105" mass="11812">MNSPKFIEWILSNCTGDKVNPHDILTKDAIILLSDQLITPLQITYYLARVLEKGYQIGEKPISIATAQSVLSPDLNALEPNLTRNGYNLTILCDYLNARRHEVKA</sequence>
<reference evidence="1 2" key="1">
    <citation type="submission" date="2014-11" db="EMBL/GenBank/DDBJ databases">
        <title>A Rickettsiales Symbiont of Amoebae With Ancient Features.</title>
        <authorList>
            <person name="Schulz F."/>
            <person name="Martijn J."/>
            <person name="Wascher F."/>
            <person name="Kostanjsek R."/>
            <person name="Ettema T.J."/>
            <person name="Horn M."/>
        </authorList>
    </citation>
    <scope>NUCLEOTIDE SEQUENCE [LARGE SCALE GENOMIC DNA]</scope>
    <source>
        <strain evidence="1 2">UWC36</strain>
    </source>
</reference>
<keyword evidence="2" id="KW-1185">Reference proteome</keyword>
<dbReference type="STRING" id="86105.NF27_BU00010"/>
<accession>A0A0C1R1A3</accession>
<dbReference type="EMBL" id="JSWE01000046">
    <property type="protein sequence ID" value="KIE06060.1"/>
    <property type="molecule type" value="Genomic_DNA"/>
</dbReference>
<comment type="caution">
    <text evidence="1">The sequence shown here is derived from an EMBL/GenBank/DDBJ whole genome shotgun (WGS) entry which is preliminary data.</text>
</comment>
<organism evidence="1 2">
    <name type="scientific">Candidatus Jidaibacter acanthamoebae</name>
    <dbReference type="NCBI Taxonomy" id="86105"/>
    <lineage>
        <taxon>Bacteria</taxon>
        <taxon>Pseudomonadati</taxon>
        <taxon>Pseudomonadota</taxon>
        <taxon>Alphaproteobacteria</taxon>
        <taxon>Rickettsiales</taxon>
        <taxon>Candidatus Midichloriaceae</taxon>
        <taxon>Candidatus Jidaibacter</taxon>
    </lineage>
</organism>
<evidence type="ECO:0000313" key="2">
    <source>
        <dbReference type="Proteomes" id="UP000031258"/>
    </source>
</evidence>
<dbReference type="AlphaFoldDB" id="A0A0C1R1A3"/>
<protein>
    <submittedName>
        <fullName evidence="1">ExeA-like protein</fullName>
    </submittedName>
</protein>